<keyword evidence="2" id="KW-1185">Reference proteome</keyword>
<gene>
    <name evidence="1" type="ORF">GWK15_07690</name>
</gene>
<evidence type="ECO:0000313" key="2">
    <source>
        <dbReference type="Proteomes" id="UP000746741"/>
    </source>
</evidence>
<dbReference type="Proteomes" id="UP000746741">
    <property type="component" value="Unassembled WGS sequence"/>
</dbReference>
<evidence type="ECO:0000313" key="1">
    <source>
        <dbReference type="EMBL" id="NKE16819.1"/>
    </source>
</evidence>
<proteinExistence type="predicted"/>
<organism evidence="1 2">
    <name type="scientific">Neoroseomonas oryzicola</name>
    <dbReference type="NCBI Taxonomy" id="535904"/>
    <lineage>
        <taxon>Bacteria</taxon>
        <taxon>Pseudomonadati</taxon>
        <taxon>Pseudomonadota</taxon>
        <taxon>Alphaproteobacteria</taxon>
        <taxon>Acetobacterales</taxon>
        <taxon>Acetobacteraceae</taxon>
        <taxon>Neoroseomonas</taxon>
    </lineage>
</organism>
<dbReference type="RefSeq" id="WP_211844071.1">
    <property type="nucleotide sequence ID" value="NZ_JAAEDK010000033.1"/>
</dbReference>
<accession>A0ABX1EGN6</accession>
<sequence>MTGPRDPHRDTCPRGLAMNHVPAKSIASDLSLTAARHGADSIVRAKSAIDEILVDAYEHGDIEAVRTLHAVAALLAAVKH</sequence>
<name>A0ABX1EGN6_9PROT</name>
<comment type="caution">
    <text evidence="1">The sequence shown here is derived from an EMBL/GenBank/DDBJ whole genome shotgun (WGS) entry which is preliminary data.</text>
</comment>
<protein>
    <submittedName>
        <fullName evidence="1">Uncharacterized protein</fullName>
    </submittedName>
</protein>
<dbReference type="EMBL" id="JAAVUP010000002">
    <property type="protein sequence ID" value="NKE16819.1"/>
    <property type="molecule type" value="Genomic_DNA"/>
</dbReference>
<reference evidence="1 2" key="1">
    <citation type="submission" date="2020-02" db="EMBL/GenBank/DDBJ databases">
        <authorList>
            <person name="Sun Q."/>
            <person name="Inoue M."/>
        </authorList>
    </citation>
    <scope>NUCLEOTIDE SEQUENCE [LARGE SCALE GENOMIC DNA]</scope>
    <source>
        <strain evidence="1 2">KCTC 22478</strain>
    </source>
</reference>